<evidence type="ECO:0000256" key="5">
    <source>
        <dbReference type="ARBA" id="ARBA00022729"/>
    </source>
</evidence>
<dbReference type="InterPro" id="IPR045766">
    <property type="entry name" value="MCAfunc"/>
</dbReference>
<evidence type="ECO:0000256" key="2">
    <source>
        <dbReference type="ARBA" id="ARBA00022527"/>
    </source>
</evidence>
<keyword evidence="2" id="KW-0723">Serine/threonine-protein kinase</keyword>
<dbReference type="Proteomes" id="UP001497457">
    <property type="component" value="Chromosome 31b"/>
</dbReference>
<dbReference type="Pfam" id="PF07714">
    <property type="entry name" value="PK_Tyr_Ser-Thr"/>
    <property type="match status" value="1"/>
</dbReference>
<evidence type="ECO:0000256" key="9">
    <source>
        <dbReference type="ARBA" id="ARBA00022989"/>
    </source>
</evidence>
<dbReference type="PROSITE" id="PS50011">
    <property type="entry name" value="PROTEIN_KINASE_DOM"/>
    <property type="match status" value="1"/>
</dbReference>
<reference evidence="14" key="1">
    <citation type="submission" date="2024-10" db="EMBL/GenBank/DDBJ databases">
        <authorList>
            <person name="Ryan C."/>
        </authorList>
    </citation>
    <scope>NUCLEOTIDE SEQUENCE [LARGE SCALE GENOMIC DNA]</scope>
</reference>
<keyword evidence="11" id="KW-0325">Glycoprotein</keyword>
<evidence type="ECO:0000256" key="3">
    <source>
        <dbReference type="ARBA" id="ARBA00022679"/>
    </source>
</evidence>
<keyword evidence="8 12" id="KW-0067">ATP-binding</keyword>
<keyword evidence="6 12" id="KW-0547">Nucleotide-binding</keyword>
<dbReference type="CDD" id="cd14066">
    <property type="entry name" value="STKc_IRAK"/>
    <property type="match status" value="1"/>
</dbReference>
<evidence type="ECO:0000313" key="14">
    <source>
        <dbReference type="EMBL" id="CAL5033937.1"/>
    </source>
</evidence>
<gene>
    <name evidence="14" type="ORF">URODEC1_LOCUS82887</name>
</gene>
<dbReference type="Pfam" id="PF19584">
    <property type="entry name" value="MCAfunc"/>
    <property type="match status" value="2"/>
</dbReference>
<keyword evidence="3" id="KW-0808">Transferase</keyword>
<dbReference type="InterPro" id="IPR017441">
    <property type="entry name" value="Protein_kinase_ATP_BS"/>
</dbReference>
<dbReference type="InterPro" id="IPR001245">
    <property type="entry name" value="Ser-Thr/Tyr_kinase_cat_dom"/>
</dbReference>
<evidence type="ECO:0000313" key="15">
    <source>
        <dbReference type="Proteomes" id="UP001497457"/>
    </source>
</evidence>
<dbReference type="Gene3D" id="3.30.200.20">
    <property type="entry name" value="Phosphorylase Kinase, domain 1"/>
    <property type="match status" value="1"/>
</dbReference>
<proteinExistence type="predicted"/>
<evidence type="ECO:0000256" key="8">
    <source>
        <dbReference type="ARBA" id="ARBA00022840"/>
    </source>
</evidence>
<dbReference type="AlphaFoldDB" id="A0ABC9D9J3"/>
<dbReference type="PANTHER" id="PTHR27003:SF89">
    <property type="entry name" value="RECEPTOR-LIKE PROTEIN KINASE FAMILY PROTEIN-RELATED"/>
    <property type="match status" value="1"/>
</dbReference>
<name>A0ABC9D9J3_9POAL</name>
<keyword evidence="9" id="KW-1133">Transmembrane helix</keyword>
<dbReference type="InterPro" id="IPR000719">
    <property type="entry name" value="Prot_kinase_dom"/>
</dbReference>
<dbReference type="InterPro" id="IPR045272">
    <property type="entry name" value="ANXUR1/2-like"/>
</dbReference>
<dbReference type="FunFam" id="1.10.510.10:FF:000058">
    <property type="entry name" value="Receptor-like protein kinase FERONIA"/>
    <property type="match status" value="1"/>
</dbReference>
<keyword evidence="10" id="KW-0472">Membrane</keyword>
<dbReference type="GO" id="GO:0004674">
    <property type="term" value="F:protein serine/threonine kinase activity"/>
    <property type="evidence" value="ECO:0007669"/>
    <property type="project" value="UniProtKB-KW"/>
</dbReference>
<dbReference type="PROSITE" id="PS00107">
    <property type="entry name" value="PROTEIN_KINASE_ATP"/>
    <property type="match status" value="1"/>
</dbReference>
<dbReference type="InterPro" id="IPR008271">
    <property type="entry name" value="Ser/Thr_kinase_AS"/>
</dbReference>
<accession>A0ABC9D9J3</accession>
<keyword evidence="5" id="KW-0732">Signal</keyword>
<dbReference type="GO" id="GO:0016020">
    <property type="term" value="C:membrane"/>
    <property type="evidence" value="ECO:0007669"/>
    <property type="project" value="UniProtKB-SubCell"/>
</dbReference>
<evidence type="ECO:0000256" key="7">
    <source>
        <dbReference type="ARBA" id="ARBA00022777"/>
    </source>
</evidence>
<feature type="domain" description="Protein kinase" evidence="13">
    <location>
        <begin position="378"/>
        <end position="651"/>
    </location>
</feature>
<evidence type="ECO:0000256" key="11">
    <source>
        <dbReference type="ARBA" id="ARBA00023180"/>
    </source>
</evidence>
<keyword evidence="15" id="KW-1185">Reference proteome</keyword>
<dbReference type="PROSITE" id="PS00108">
    <property type="entry name" value="PROTEIN_KINASE_ST"/>
    <property type="match status" value="1"/>
</dbReference>
<organism evidence="14 15">
    <name type="scientific">Urochloa decumbens</name>
    <dbReference type="NCBI Taxonomy" id="240449"/>
    <lineage>
        <taxon>Eukaryota</taxon>
        <taxon>Viridiplantae</taxon>
        <taxon>Streptophyta</taxon>
        <taxon>Embryophyta</taxon>
        <taxon>Tracheophyta</taxon>
        <taxon>Spermatophyta</taxon>
        <taxon>Magnoliopsida</taxon>
        <taxon>Liliopsida</taxon>
        <taxon>Poales</taxon>
        <taxon>Poaceae</taxon>
        <taxon>PACMAD clade</taxon>
        <taxon>Panicoideae</taxon>
        <taxon>Panicodae</taxon>
        <taxon>Paniceae</taxon>
        <taxon>Melinidinae</taxon>
        <taxon>Urochloa</taxon>
    </lineage>
</organism>
<dbReference type="InterPro" id="IPR036537">
    <property type="entry name" value="Adaptor_Cbl_N_dom_sf"/>
</dbReference>
<dbReference type="InterPro" id="IPR059179">
    <property type="entry name" value="MLKL-like_MCAfunc"/>
</dbReference>
<dbReference type="CDD" id="cd21037">
    <property type="entry name" value="MLKL_NTD"/>
    <property type="match status" value="2"/>
</dbReference>
<comment type="subcellular location">
    <subcellularLocation>
        <location evidence="1">Membrane</location>
        <topology evidence="1">Single-pass membrane protein</topology>
    </subcellularLocation>
</comment>
<keyword evidence="4" id="KW-0812">Transmembrane</keyword>
<evidence type="ECO:0000256" key="1">
    <source>
        <dbReference type="ARBA" id="ARBA00004167"/>
    </source>
</evidence>
<evidence type="ECO:0000256" key="6">
    <source>
        <dbReference type="ARBA" id="ARBA00022741"/>
    </source>
</evidence>
<dbReference type="FunFam" id="3.30.200.20:FF:000039">
    <property type="entry name" value="receptor-like protein kinase FERONIA"/>
    <property type="match status" value="1"/>
</dbReference>
<dbReference type="GO" id="GO:0005524">
    <property type="term" value="F:ATP binding"/>
    <property type="evidence" value="ECO:0007669"/>
    <property type="project" value="UniProtKB-UniRule"/>
</dbReference>
<dbReference type="EMBL" id="OZ075141">
    <property type="protein sequence ID" value="CAL5033937.1"/>
    <property type="molecule type" value="Genomic_DNA"/>
</dbReference>
<sequence>MASFWDMLGKVAGVMQLTGVDAFGMVSMIVQAARTARRNRDLCQQLAKKVEIVSGLLEELHIPELRRHRKTRRPLDELRTALFRGYVLVWSCSQQQSASQFRQLFMAADMASMLRQAKDEIDGYIILIPLITAVATVRARDDETNDPAPARRPQISIQEVTNSSSSSLEVLNSSLELEEQLSQTDLIVPRNEESIQISTSQSSHASASDWVQEHLSELVLMMVHSADTASHNRDQCQQLAHQALIVGNLLQRPLGTQRSLEQLEDLLFRGYMLICFCSQYSRSQLHLMFTGADVASVFRLAQEEISRQIYHLTSLVPAQVAQDDVMTINNPTRRQRPLLTAYGEHQPKDAVHMQNVAKPEPHRYRIPFSVLQEATKYFDENMVIGVGGFGKVYRAVMQDGREVAVKRGNPMSHQGLAEFRTEVEVLSRVRHRHLVALVGYCDEHNEMILVYENMEKGTLRSHLYNSDKPSLSWKKRLQICIGAARGLHYLHTGCNTSIIHRDVKSTNILLDENLSAKVSDFGLSKVGGGVDGTHVSTAVKGSFGYLDPEYFRTQQLTDKSDVYSFGVVLLEVICARPPIDASLSRKMINLADWGMECQKRGKLDQIIDPRIAGKINPKALKKYGETVEKCLADYGTDRATMADVLWNLEFTLQVQESGEDNSNMSINNTFSQLVNTDGR</sequence>
<protein>
    <recommendedName>
        <fullName evidence="13">Protein kinase domain-containing protein</fullName>
    </recommendedName>
</protein>
<dbReference type="SMART" id="SM00220">
    <property type="entry name" value="S_TKc"/>
    <property type="match status" value="1"/>
</dbReference>
<feature type="binding site" evidence="12">
    <location>
        <position position="406"/>
    </location>
    <ligand>
        <name>ATP</name>
        <dbReference type="ChEBI" id="CHEBI:30616"/>
    </ligand>
</feature>
<evidence type="ECO:0000256" key="12">
    <source>
        <dbReference type="PROSITE-ProRule" id="PRU10141"/>
    </source>
</evidence>
<dbReference type="Gene3D" id="1.10.510.10">
    <property type="entry name" value="Transferase(Phosphotransferase) domain 1"/>
    <property type="match status" value="1"/>
</dbReference>
<dbReference type="SUPFAM" id="SSF56112">
    <property type="entry name" value="Protein kinase-like (PK-like)"/>
    <property type="match status" value="1"/>
</dbReference>
<dbReference type="InterPro" id="IPR011009">
    <property type="entry name" value="Kinase-like_dom_sf"/>
</dbReference>
<evidence type="ECO:0000256" key="4">
    <source>
        <dbReference type="ARBA" id="ARBA00022692"/>
    </source>
</evidence>
<keyword evidence="7" id="KW-0418">Kinase</keyword>
<evidence type="ECO:0000256" key="10">
    <source>
        <dbReference type="ARBA" id="ARBA00023136"/>
    </source>
</evidence>
<dbReference type="Gene3D" id="1.20.930.20">
    <property type="entry name" value="Adaptor protein Cbl, N-terminal domain"/>
    <property type="match status" value="2"/>
</dbReference>
<dbReference type="PANTHER" id="PTHR27003">
    <property type="entry name" value="OS07G0166700 PROTEIN"/>
    <property type="match status" value="1"/>
</dbReference>
<evidence type="ECO:0000259" key="13">
    <source>
        <dbReference type="PROSITE" id="PS50011"/>
    </source>
</evidence>